<dbReference type="GO" id="GO:0001522">
    <property type="term" value="P:pseudouridine synthesis"/>
    <property type="evidence" value="ECO:0007669"/>
    <property type="project" value="InterPro"/>
</dbReference>
<dbReference type="GO" id="GO:0008033">
    <property type="term" value="P:tRNA processing"/>
    <property type="evidence" value="ECO:0007669"/>
    <property type="project" value="UniProtKB-KW"/>
</dbReference>
<dbReference type="EMBL" id="CP077717">
    <property type="protein sequence ID" value="QXJ27228.1"/>
    <property type="molecule type" value="Genomic_DNA"/>
</dbReference>
<dbReference type="InterPro" id="IPR020119">
    <property type="entry name" value="PsdUridine_synth_TruD_CS"/>
</dbReference>
<keyword evidence="1" id="KW-0819">tRNA processing</keyword>
<evidence type="ECO:0000256" key="1">
    <source>
        <dbReference type="ARBA" id="ARBA00022694"/>
    </source>
</evidence>
<keyword evidence="3" id="KW-0413">Isomerase</keyword>
<dbReference type="KEGG" id="sshi:J5U23_00086"/>
<dbReference type="PROSITE" id="PS01268">
    <property type="entry name" value="UPF0024"/>
    <property type="match status" value="1"/>
</dbReference>
<dbReference type="GeneID" id="65561708"/>
<protein>
    <submittedName>
        <fullName evidence="3">tRNA pseudouridine(13) synthase</fullName>
        <ecNumber evidence="3">5.4.99.27</ecNumber>
    </submittedName>
</protein>
<proteinExistence type="predicted"/>
<dbReference type="Proteomes" id="UP000694018">
    <property type="component" value="Chromosome"/>
</dbReference>
<evidence type="ECO:0000259" key="2">
    <source>
        <dbReference type="PROSITE" id="PS50984"/>
    </source>
</evidence>
<evidence type="ECO:0000313" key="4">
    <source>
        <dbReference type="Proteomes" id="UP000694018"/>
    </source>
</evidence>
<dbReference type="InterPro" id="IPR011760">
    <property type="entry name" value="PsdUridine_synth_TruD_insert"/>
</dbReference>
<dbReference type="OrthoDB" id="1798at2157"/>
<feature type="domain" description="TRUD" evidence="2">
    <location>
        <begin position="160"/>
        <end position="377"/>
    </location>
</feature>
<dbReference type="GO" id="GO:0003723">
    <property type="term" value="F:RNA binding"/>
    <property type="evidence" value="ECO:0007669"/>
    <property type="project" value="InterPro"/>
</dbReference>
<name>A0A8F5BL02_SACSH</name>
<organism evidence="3 4">
    <name type="scientific">Saccharolobus shibatae (strain ATCC 51178 / DSM 5389 / JCM 8931 / NBRC 15437 / B12)</name>
    <name type="common">Sulfolobus shibatae</name>
    <dbReference type="NCBI Taxonomy" id="523848"/>
    <lineage>
        <taxon>Archaea</taxon>
        <taxon>Thermoproteota</taxon>
        <taxon>Thermoprotei</taxon>
        <taxon>Sulfolobales</taxon>
        <taxon>Sulfolobaceae</taxon>
        <taxon>Saccharolobus</taxon>
    </lineage>
</organism>
<dbReference type="InterPro" id="IPR001656">
    <property type="entry name" value="PsdUridine_synth_TruD"/>
</dbReference>
<dbReference type="EC" id="5.4.99.27" evidence="3"/>
<dbReference type="Pfam" id="PF01142">
    <property type="entry name" value="TruD"/>
    <property type="match status" value="2"/>
</dbReference>
<reference evidence="3" key="1">
    <citation type="journal article" date="2021" name="Environ. Microbiol.">
        <title>New insights into the diversity and evolution of the archaeal mobilome from three complete genomes of Saccharolobus shibatae.</title>
        <authorList>
            <person name="Medvedeva S."/>
            <person name="Brandt D."/>
            <person name="Cvirkaite-Krupovic V."/>
            <person name="Liu Y."/>
            <person name="Severinov K."/>
            <person name="Ishino S."/>
            <person name="Ishino Y."/>
            <person name="Prangishvili D."/>
            <person name="Kalinowski J."/>
            <person name="Krupovic M."/>
        </authorList>
    </citation>
    <scope>NUCLEOTIDE SEQUENCE</scope>
    <source>
        <strain evidence="3">B12</strain>
    </source>
</reference>
<accession>A0A8F5BL02</accession>
<dbReference type="GO" id="GO:0160150">
    <property type="term" value="F:tRNA pseudouridine(13) synthase activity"/>
    <property type="evidence" value="ECO:0007669"/>
    <property type="project" value="UniProtKB-EC"/>
</dbReference>
<dbReference type="PANTHER" id="PTHR13326:SF21">
    <property type="entry name" value="PSEUDOURIDYLATE SYNTHASE PUS7L"/>
    <property type="match status" value="1"/>
</dbReference>
<evidence type="ECO:0000313" key="3">
    <source>
        <dbReference type="EMBL" id="QXJ27228.1"/>
    </source>
</evidence>
<dbReference type="AlphaFoldDB" id="A0A8F5BL02"/>
<dbReference type="RefSeq" id="WP_218266619.1">
    <property type="nucleotide sequence ID" value="NZ_CP077717.1"/>
</dbReference>
<dbReference type="PANTHER" id="PTHR13326">
    <property type="entry name" value="TRNA PSEUDOURIDINE SYNTHASE D"/>
    <property type="match status" value="1"/>
</dbReference>
<sequence>MIPHEIDIVLGMERYYYEDWNEIDGTIERPNGFKVVEEIDFKPAHEWKGEEKGKYAVYLLTKWGIDHFSVLSEIQKVLHSKVNYMGIKDANAVTSQLVYITLTKKQELINEYKSNSFILKFLGYSSTKFNHTGNIFEISLLTSNFDLVVERVRQIEKNPYLPAFIGYQRFGTRRPITHLIGKYLLKRDWEKAFYLILTYPFLSESKEIIEIRKLIMEGDFNEAVRLIPSKFKQEKLLLKNYMKFNSYYLALKNSFIPISLYLDAYQSYLFNMYLSRRLDEYKNSDDKDNLFIRIPIYFSDCDDICKEIYLNEGIEKNFFKLPEFKISLKSFNRKAFMNIRNLKINEETRTISFVLDRGMYATVLLREILRGDPRKFT</sequence>
<gene>
    <name evidence="3" type="ORF">J5U23_00086</name>
</gene>
<dbReference type="PROSITE" id="PS50984">
    <property type="entry name" value="TRUD"/>
    <property type="match status" value="1"/>
</dbReference>